<accession>A0AAV4RSR7</accession>
<name>A0AAV4RSR7_CAEEX</name>
<protein>
    <submittedName>
        <fullName evidence="2">Uncharacterized protein</fullName>
    </submittedName>
</protein>
<evidence type="ECO:0000256" key="1">
    <source>
        <dbReference type="SAM" id="MobiDB-lite"/>
    </source>
</evidence>
<comment type="caution">
    <text evidence="2">The sequence shown here is derived from an EMBL/GenBank/DDBJ whole genome shotgun (WGS) entry which is preliminary data.</text>
</comment>
<sequence length="153" mass="17185">MQDISVIFSRTEAAAKEVPPPPPAPMAEPSNATKRKSPSTDDDDEGFQKVMSKKTRKGIELVWLVDVDSRVVTVSDRYVMCVHYHELTMARCRKFISISRQCLSPESFTKIGVETCLSFRGCYALIGACDGVDRRNEIVLCFRLDSSDVFNNK</sequence>
<reference evidence="2 3" key="1">
    <citation type="submission" date="2021-06" db="EMBL/GenBank/DDBJ databases">
        <title>Caerostris extrusa draft genome.</title>
        <authorList>
            <person name="Kono N."/>
            <person name="Arakawa K."/>
        </authorList>
    </citation>
    <scope>NUCLEOTIDE SEQUENCE [LARGE SCALE GENOMIC DNA]</scope>
</reference>
<organism evidence="2 3">
    <name type="scientific">Caerostris extrusa</name>
    <name type="common">Bark spider</name>
    <name type="synonym">Caerostris bankana</name>
    <dbReference type="NCBI Taxonomy" id="172846"/>
    <lineage>
        <taxon>Eukaryota</taxon>
        <taxon>Metazoa</taxon>
        <taxon>Ecdysozoa</taxon>
        <taxon>Arthropoda</taxon>
        <taxon>Chelicerata</taxon>
        <taxon>Arachnida</taxon>
        <taxon>Araneae</taxon>
        <taxon>Araneomorphae</taxon>
        <taxon>Entelegynae</taxon>
        <taxon>Araneoidea</taxon>
        <taxon>Araneidae</taxon>
        <taxon>Caerostris</taxon>
    </lineage>
</organism>
<dbReference type="AlphaFoldDB" id="A0AAV4RSR7"/>
<keyword evidence="3" id="KW-1185">Reference proteome</keyword>
<feature type="region of interest" description="Disordered" evidence="1">
    <location>
        <begin position="1"/>
        <end position="46"/>
    </location>
</feature>
<dbReference type="EMBL" id="BPLR01008328">
    <property type="protein sequence ID" value="GIY23871.1"/>
    <property type="molecule type" value="Genomic_DNA"/>
</dbReference>
<evidence type="ECO:0000313" key="3">
    <source>
        <dbReference type="Proteomes" id="UP001054945"/>
    </source>
</evidence>
<dbReference type="Proteomes" id="UP001054945">
    <property type="component" value="Unassembled WGS sequence"/>
</dbReference>
<gene>
    <name evidence="2" type="ORF">CEXT_294581</name>
</gene>
<evidence type="ECO:0000313" key="2">
    <source>
        <dbReference type="EMBL" id="GIY23871.1"/>
    </source>
</evidence>
<proteinExistence type="predicted"/>